<reference evidence="1 2" key="1">
    <citation type="submission" date="2020-08" db="EMBL/GenBank/DDBJ databases">
        <title>Genomic Encyclopedia of Type Strains, Phase IV (KMG-IV): sequencing the most valuable type-strain genomes for metagenomic binning, comparative biology and taxonomic classification.</title>
        <authorList>
            <person name="Goeker M."/>
        </authorList>
    </citation>
    <scope>NUCLEOTIDE SEQUENCE [LARGE SCALE GENOMIC DNA]</scope>
    <source>
        <strain evidence="1 2">DSM 27165</strain>
    </source>
</reference>
<dbReference type="AlphaFoldDB" id="A0A840MFA2"/>
<gene>
    <name evidence="1" type="ORF">HNQ59_001229</name>
</gene>
<sequence length="84" mass="9821">MIMIYHYQIKCERFSTTRQGSPHLNAAISIGAGKTWWRVVGNAAYRSEADHTENTPWPGDHMLRNAGRHIYERAGDRYKWREAM</sequence>
<dbReference type="EMBL" id="JACHHY010000006">
    <property type="protein sequence ID" value="MBB5017944.1"/>
    <property type="molecule type" value="Genomic_DNA"/>
</dbReference>
<accession>A0A840MFA2</accession>
<name>A0A840MFA2_9PROT</name>
<keyword evidence="2" id="KW-1185">Reference proteome</keyword>
<protein>
    <submittedName>
        <fullName evidence="1">Uncharacterized protein</fullName>
    </submittedName>
</protein>
<dbReference type="Proteomes" id="UP000575898">
    <property type="component" value="Unassembled WGS sequence"/>
</dbReference>
<evidence type="ECO:0000313" key="2">
    <source>
        <dbReference type="Proteomes" id="UP000575898"/>
    </source>
</evidence>
<evidence type="ECO:0000313" key="1">
    <source>
        <dbReference type="EMBL" id="MBB5017944.1"/>
    </source>
</evidence>
<proteinExistence type="predicted"/>
<comment type="caution">
    <text evidence="1">The sequence shown here is derived from an EMBL/GenBank/DDBJ whole genome shotgun (WGS) entry which is preliminary data.</text>
</comment>
<organism evidence="1 2">
    <name type="scientific">Chitinivorax tropicus</name>
    <dbReference type="NCBI Taxonomy" id="714531"/>
    <lineage>
        <taxon>Bacteria</taxon>
        <taxon>Pseudomonadati</taxon>
        <taxon>Pseudomonadota</taxon>
        <taxon>Betaproteobacteria</taxon>
        <taxon>Chitinivorax</taxon>
    </lineage>
</organism>